<dbReference type="Proteomes" id="UP000257109">
    <property type="component" value="Unassembled WGS sequence"/>
</dbReference>
<feature type="non-terminal residue" evidence="4">
    <location>
        <position position="1"/>
    </location>
</feature>
<evidence type="ECO:0000259" key="3">
    <source>
        <dbReference type="Pfam" id="PF16884"/>
    </source>
</evidence>
<dbReference type="PANTHER" id="PTHR43205:SF12">
    <property type="entry name" value="OS06G0602900 PROTEIN"/>
    <property type="match status" value="1"/>
</dbReference>
<dbReference type="InterPro" id="IPR036291">
    <property type="entry name" value="NAD(P)-bd_dom_sf"/>
</dbReference>
<dbReference type="Pfam" id="PF00107">
    <property type="entry name" value="ADH_zinc_N"/>
    <property type="match status" value="1"/>
</dbReference>
<dbReference type="Pfam" id="PF16884">
    <property type="entry name" value="ADH_N_2"/>
    <property type="match status" value="1"/>
</dbReference>
<dbReference type="PANTHER" id="PTHR43205">
    <property type="entry name" value="PROSTAGLANDIN REDUCTASE"/>
    <property type="match status" value="1"/>
</dbReference>
<dbReference type="AlphaFoldDB" id="A0A371E3D6"/>
<dbReference type="SUPFAM" id="SSF51735">
    <property type="entry name" value="NAD(P)-binding Rossmann-fold domains"/>
    <property type="match status" value="1"/>
</dbReference>
<dbReference type="Gene3D" id="3.40.50.720">
    <property type="entry name" value="NAD(P)-binding Rossmann-like Domain"/>
    <property type="match status" value="1"/>
</dbReference>
<dbReference type="OrthoDB" id="809632at2759"/>
<feature type="domain" description="Alcohol dehydrogenase-like C-terminal" evidence="2">
    <location>
        <begin position="167"/>
        <end position="221"/>
    </location>
</feature>
<evidence type="ECO:0000259" key="2">
    <source>
        <dbReference type="Pfam" id="PF00107"/>
    </source>
</evidence>
<dbReference type="Gene3D" id="3.90.180.10">
    <property type="entry name" value="Medium-chain alcohol dehydrogenases, catalytic domain"/>
    <property type="match status" value="1"/>
</dbReference>
<name>A0A371E3D6_MUCPR</name>
<keyword evidence="1" id="KW-0560">Oxidoreductase</keyword>
<dbReference type="InterPro" id="IPR013149">
    <property type="entry name" value="ADH-like_C"/>
</dbReference>
<sequence length="242" mass="27047">MEVTNKYMVIKHHFKGAPQVSYFDFKTEAFVLSVEPGCDDIIVKNLYISVDPYQINRMKSESPSHSSISAAMRINPSEAFDAPDIGKVVASGNAKFQKDDLVMGTFTLAEYSLVKEGSIIHKIGSSEFPLSYHLGIDLVDYQPMQDFSKCADPRRVKRYLFQQPLDPLGNLVGQYAKILGCYVVGCAGSQKKVALLKEKLGFDDAFNIKEYKDLNSTLKRASHFWRAGRGLKVERGSTSREG</sequence>
<dbReference type="STRING" id="157652.A0A371E3D6"/>
<proteinExistence type="predicted"/>
<gene>
    <name evidence="4" type="primary">DBR</name>
    <name evidence="4" type="ORF">CR513_61311</name>
</gene>
<dbReference type="InterPro" id="IPR041694">
    <property type="entry name" value="ADH_N_2"/>
</dbReference>
<dbReference type="EMBL" id="QJKJ01016790">
    <property type="protein sequence ID" value="RDX60538.1"/>
    <property type="molecule type" value="Genomic_DNA"/>
</dbReference>
<dbReference type="InterPro" id="IPR011032">
    <property type="entry name" value="GroES-like_sf"/>
</dbReference>
<dbReference type="InterPro" id="IPR045010">
    <property type="entry name" value="MDR_fam"/>
</dbReference>
<protein>
    <submittedName>
        <fullName evidence="4">2-alkenal reductase (NADP(+)-dependent)</fullName>
    </submittedName>
</protein>
<dbReference type="SUPFAM" id="SSF50129">
    <property type="entry name" value="GroES-like"/>
    <property type="match status" value="1"/>
</dbReference>
<evidence type="ECO:0000313" key="5">
    <source>
        <dbReference type="Proteomes" id="UP000257109"/>
    </source>
</evidence>
<reference evidence="4" key="1">
    <citation type="submission" date="2018-05" db="EMBL/GenBank/DDBJ databases">
        <title>Draft genome of Mucuna pruriens seed.</title>
        <authorList>
            <person name="Nnadi N.E."/>
            <person name="Vos R."/>
            <person name="Hasami M.H."/>
            <person name="Devisetty U.K."/>
            <person name="Aguiy J.C."/>
        </authorList>
    </citation>
    <scope>NUCLEOTIDE SEQUENCE [LARGE SCALE GENOMIC DNA]</scope>
    <source>
        <strain evidence="4">JCA_2017</strain>
    </source>
</reference>
<feature type="domain" description="Oxidoreductase N-terminal" evidence="3">
    <location>
        <begin position="6"/>
        <end position="118"/>
    </location>
</feature>
<keyword evidence="5" id="KW-1185">Reference proteome</keyword>
<accession>A0A371E3D6</accession>
<organism evidence="4 5">
    <name type="scientific">Mucuna pruriens</name>
    <name type="common">Velvet bean</name>
    <name type="synonym">Dolichos pruriens</name>
    <dbReference type="NCBI Taxonomy" id="157652"/>
    <lineage>
        <taxon>Eukaryota</taxon>
        <taxon>Viridiplantae</taxon>
        <taxon>Streptophyta</taxon>
        <taxon>Embryophyta</taxon>
        <taxon>Tracheophyta</taxon>
        <taxon>Spermatophyta</taxon>
        <taxon>Magnoliopsida</taxon>
        <taxon>eudicotyledons</taxon>
        <taxon>Gunneridae</taxon>
        <taxon>Pentapetalae</taxon>
        <taxon>rosids</taxon>
        <taxon>fabids</taxon>
        <taxon>Fabales</taxon>
        <taxon>Fabaceae</taxon>
        <taxon>Papilionoideae</taxon>
        <taxon>50 kb inversion clade</taxon>
        <taxon>NPAAA clade</taxon>
        <taxon>indigoferoid/millettioid clade</taxon>
        <taxon>Phaseoleae</taxon>
        <taxon>Mucuna</taxon>
    </lineage>
</organism>
<dbReference type="GO" id="GO:0016628">
    <property type="term" value="F:oxidoreductase activity, acting on the CH-CH group of donors, NAD or NADP as acceptor"/>
    <property type="evidence" value="ECO:0007669"/>
    <property type="project" value="InterPro"/>
</dbReference>
<evidence type="ECO:0000313" key="4">
    <source>
        <dbReference type="EMBL" id="RDX60538.1"/>
    </source>
</evidence>
<evidence type="ECO:0000256" key="1">
    <source>
        <dbReference type="ARBA" id="ARBA00023002"/>
    </source>
</evidence>
<comment type="caution">
    <text evidence="4">The sequence shown here is derived from an EMBL/GenBank/DDBJ whole genome shotgun (WGS) entry which is preliminary data.</text>
</comment>